<reference evidence="2" key="2">
    <citation type="submission" date="2022-06" db="UniProtKB">
        <authorList>
            <consortium name="EnsemblMetazoa"/>
        </authorList>
    </citation>
    <scope>IDENTIFICATION</scope>
    <source>
        <strain evidence="2">DF5081</strain>
    </source>
</reference>
<reference evidence="3" key="1">
    <citation type="submission" date="2010-08" db="EMBL/GenBank/DDBJ databases">
        <authorList>
            <consortium name="Caenorhabditis japonica Sequencing Consortium"/>
            <person name="Wilson R.K."/>
        </authorList>
    </citation>
    <scope>NUCLEOTIDE SEQUENCE [LARGE SCALE GENOMIC DNA]</scope>
    <source>
        <strain evidence="3">DF5081</strain>
    </source>
</reference>
<feature type="region of interest" description="Disordered" evidence="1">
    <location>
        <begin position="1"/>
        <end position="24"/>
    </location>
</feature>
<feature type="compositionally biased region" description="Basic residues" evidence="1">
    <location>
        <begin position="1"/>
        <end position="11"/>
    </location>
</feature>
<protein>
    <submittedName>
        <fullName evidence="2">Uncharacterized protein</fullName>
    </submittedName>
</protein>
<proteinExistence type="predicted"/>
<keyword evidence="3" id="KW-1185">Reference proteome</keyword>
<organism evidence="2 3">
    <name type="scientific">Caenorhabditis japonica</name>
    <dbReference type="NCBI Taxonomy" id="281687"/>
    <lineage>
        <taxon>Eukaryota</taxon>
        <taxon>Metazoa</taxon>
        <taxon>Ecdysozoa</taxon>
        <taxon>Nematoda</taxon>
        <taxon>Chromadorea</taxon>
        <taxon>Rhabditida</taxon>
        <taxon>Rhabditina</taxon>
        <taxon>Rhabditomorpha</taxon>
        <taxon>Rhabditoidea</taxon>
        <taxon>Rhabditidae</taxon>
        <taxon>Peloderinae</taxon>
        <taxon>Caenorhabditis</taxon>
    </lineage>
</organism>
<evidence type="ECO:0000313" key="3">
    <source>
        <dbReference type="Proteomes" id="UP000005237"/>
    </source>
</evidence>
<dbReference type="Proteomes" id="UP000005237">
    <property type="component" value="Unassembled WGS sequence"/>
</dbReference>
<evidence type="ECO:0000313" key="2">
    <source>
        <dbReference type="EnsemblMetazoa" id="CJA11145.1"/>
    </source>
</evidence>
<name>A0A8R1DUM4_CAEJA</name>
<evidence type="ECO:0000256" key="1">
    <source>
        <dbReference type="SAM" id="MobiDB-lite"/>
    </source>
</evidence>
<accession>A0A8R1DUM4</accession>
<sequence length="336" mass="37877">MSSTRRRHRYPTKKDPFSKLESTNNYGTATEHELLKPYPKQVADRFEAEYDYCMRWAADHRFMAAKVIPFQSNFYSVVRLMFKGRNWVLDCANFDGQYDYCGWLPSSSPTSLVKQKAVKPPKPQKEESLMSDSSEFTSFCRQEAGKSLRPSDTAFGLRSLVTDYSGDSFLTKDPIDPNIYNIVGLASDSCSQMQNSLHQTLDNLSPIPPPDDNQQEDIPVNESNSVFSVCTSESSLKAVFHDLIELEQMLANQFDEAQRTPLDEYVSCLTTAHSFSENAFTTVTEISDSTGHPTSSSDSEIVDVVKPPTILSQLACFAGRKITVAFWKNWAKVIKM</sequence>
<dbReference type="EnsemblMetazoa" id="CJA11145.1">
    <property type="protein sequence ID" value="CJA11145.1"/>
    <property type="gene ID" value="WBGene00130349"/>
</dbReference>
<dbReference type="AlphaFoldDB" id="A0A8R1DUM4"/>